<evidence type="ECO:0000256" key="4">
    <source>
        <dbReference type="ARBA" id="ARBA00020295"/>
    </source>
</evidence>
<dbReference type="PANTHER" id="PTHR32438">
    <property type="entry name" value="4-ALPHA-GLUCANOTRANSFERASE DPE1, CHLOROPLASTIC/AMYLOPLASTIC"/>
    <property type="match status" value="1"/>
</dbReference>
<evidence type="ECO:0000256" key="2">
    <source>
        <dbReference type="ARBA" id="ARBA00005684"/>
    </source>
</evidence>
<dbReference type="InterPro" id="IPR003385">
    <property type="entry name" value="Glyco_hydro_77"/>
</dbReference>
<dbReference type="Gene3D" id="3.20.20.80">
    <property type="entry name" value="Glycosidases"/>
    <property type="match status" value="2"/>
</dbReference>
<comment type="similarity">
    <text evidence="2 10">Belongs to the disproportionating enzyme family.</text>
</comment>
<dbReference type="EMBL" id="PNCG01000002">
    <property type="protein sequence ID" value="TMP88484.1"/>
    <property type="molecule type" value="Genomic_DNA"/>
</dbReference>
<dbReference type="InterPro" id="IPR017853">
    <property type="entry name" value="GH"/>
</dbReference>
<protein>
    <recommendedName>
        <fullName evidence="4 10">4-alpha-glucanotransferase</fullName>
        <ecNumber evidence="3 10">2.4.1.25</ecNumber>
    </recommendedName>
    <alternativeName>
        <fullName evidence="8 10">Amylomaltase</fullName>
    </alternativeName>
    <alternativeName>
        <fullName evidence="9 10">Disproportionating enzyme</fullName>
    </alternativeName>
</protein>
<reference evidence="11 12" key="1">
    <citation type="submission" date="2017-12" db="EMBL/GenBank/DDBJ databases">
        <authorList>
            <person name="Paulsen S."/>
            <person name="Gram L.K."/>
        </authorList>
    </citation>
    <scope>NUCLEOTIDE SEQUENCE [LARGE SCALE GENOMIC DNA]</scope>
    <source>
        <strain evidence="11 12">S2897</strain>
    </source>
</reference>
<dbReference type="SUPFAM" id="SSF51445">
    <property type="entry name" value="(Trans)glycosidases"/>
    <property type="match status" value="1"/>
</dbReference>
<dbReference type="PANTHER" id="PTHR32438:SF5">
    <property type="entry name" value="4-ALPHA-GLUCANOTRANSFERASE DPE1, CHLOROPLASTIC_AMYLOPLASTIC"/>
    <property type="match status" value="1"/>
</dbReference>
<accession>A0A5S3Z896</accession>
<dbReference type="GO" id="GO:0005975">
    <property type="term" value="P:carbohydrate metabolic process"/>
    <property type="evidence" value="ECO:0007669"/>
    <property type="project" value="InterPro"/>
</dbReference>
<comment type="caution">
    <text evidence="11">The sequence shown here is derived from an EMBL/GenBank/DDBJ whole genome shotgun (WGS) entry which is preliminary data.</text>
</comment>
<comment type="catalytic activity">
    <reaction evidence="1 10">
        <text>Transfers a segment of a (1-&gt;4)-alpha-D-glucan to a new position in an acceptor, which may be glucose or a (1-&gt;4)-alpha-D-glucan.</text>
        <dbReference type="EC" id="2.4.1.25"/>
    </reaction>
</comment>
<evidence type="ECO:0000256" key="6">
    <source>
        <dbReference type="ARBA" id="ARBA00022679"/>
    </source>
</evidence>
<evidence type="ECO:0000256" key="9">
    <source>
        <dbReference type="ARBA" id="ARBA00031501"/>
    </source>
</evidence>
<dbReference type="Proteomes" id="UP000305874">
    <property type="component" value="Unassembled WGS sequence"/>
</dbReference>
<evidence type="ECO:0000256" key="8">
    <source>
        <dbReference type="ARBA" id="ARBA00031423"/>
    </source>
</evidence>
<evidence type="ECO:0000313" key="11">
    <source>
        <dbReference type="EMBL" id="TMP88484.1"/>
    </source>
</evidence>
<name>A0A5S3Z896_9GAMM</name>
<sequence>MQTLAQSLYLMGVGDSYVDYQGQQQQFDQALRVKVLEAMGVDVDNLDALAALNYQLDAAPWQQLCDDIMVISEPSPRLVIHLSEAQFQRQQVASLHLEVNAQHANWCISQGQVTGDYVIDGCRYLALSYELGQGWLAPGFYAARVRVAEHSAELELWWAPQHVYQGAYGQQAAVKSVGLSCGLYTLVSEHGVGMGDFADLKALLREAAALSIDYMLLNPLHLLDCNDASRHSPYSPSSRMLIHPLYIAVQDSPECDAAILAQLNEAKRHYNSVASAPWLDYEQVYALKLPLLRALFERFYTTASAERKAEFAQFKEQHRVALDTLDEPDDEQACYWQWQAWLQRQECQNIAQEAGMKLGLINDLAVGVSDGGGEFNRYRALFTPHACIGAPPDDFAPQGQNWGMPALLPQAMKRHRFAYAKALFSANMQGAGALRIDHVMALMRIWWCVDEQGCYVYYPFDELLALIKILSHQHQCVVIGEDLGVVPEQVRQALAQAQIFSNTVYYFCYQHSAFSAPQHLDEQTLLMISNHDLPPFAQWWQGDDLNQALQLALISAEQKQSLYEQRQNHKSALIERLTRQGQSVSLHSTSADVYRALCRALAQGSSKLLTLQLDDLDGQHAPVNIPGTHREYPNWRRQLSQSAVAILQQQQQFICELTRSRHGTCDD</sequence>
<dbReference type="Pfam" id="PF02446">
    <property type="entry name" value="Glyco_hydro_77"/>
    <property type="match status" value="2"/>
</dbReference>
<keyword evidence="5 10" id="KW-0328">Glycosyltransferase</keyword>
<gene>
    <name evidence="11" type="primary">malQ</name>
    <name evidence="11" type="ORF">CWC05_03375</name>
</gene>
<dbReference type="RefSeq" id="WP_138547364.1">
    <property type="nucleotide sequence ID" value="NZ_PNCG01000002.1"/>
</dbReference>
<evidence type="ECO:0000256" key="5">
    <source>
        <dbReference type="ARBA" id="ARBA00022676"/>
    </source>
</evidence>
<evidence type="ECO:0000256" key="10">
    <source>
        <dbReference type="RuleBase" id="RU361207"/>
    </source>
</evidence>
<organism evidence="11 12">
    <name type="scientific">Pseudoalteromonas ruthenica</name>
    <dbReference type="NCBI Taxonomy" id="151081"/>
    <lineage>
        <taxon>Bacteria</taxon>
        <taxon>Pseudomonadati</taxon>
        <taxon>Pseudomonadota</taxon>
        <taxon>Gammaproteobacteria</taxon>
        <taxon>Alteromonadales</taxon>
        <taxon>Pseudoalteromonadaceae</taxon>
        <taxon>Pseudoalteromonas</taxon>
    </lineage>
</organism>
<evidence type="ECO:0000256" key="7">
    <source>
        <dbReference type="ARBA" id="ARBA00023277"/>
    </source>
</evidence>
<evidence type="ECO:0000313" key="12">
    <source>
        <dbReference type="Proteomes" id="UP000305874"/>
    </source>
</evidence>
<evidence type="ECO:0000256" key="1">
    <source>
        <dbReference type="ARBA" id="ARBA00000439"/>
    </source>
</evidence>
<dbReference type="EC" id="2.4.1.25" evidence="3 10"/>
<dbReference type="GO" id="GO:0004134">
    <property type="term" value="F:4-alpha-glucanotransferase activity"/>
    <property type="evidence" value="ECO:0007669"/>
    <property type="project" value="UniProtKB-EC"/>
</dbReference>
<reference evidence="12" key="2">
    <citation type="submission" date="2019-06" db="EMBL/GenBank/DDBJ databases">
        <title>Co-occurence of chitin degradation, pigmentation and bioactivity in marine Pseudoalteromonas.</title>
        <authorList>
            <person name="Sonnenschein E.C."/>
            <person name="Bech P.K."/>
        </authorList>
    </citation>
    <scope>NUCLEOTIDE SEQUENCE [LARGE SCALE GENOMIC DNA]</scope>
    <source>
        <strain evidence="12">S2897</strain>
    </source>
</reference>
<keyword evidence="6 10" id="KW-0808">Transferase</keyword>
<keyword evidence="7 10" id="KW-0119">Carbohydrate metabolism</keyword>
<proteinExistence type="inferred from homology"/>
<dbReference type="AlphaFoldDB" id="A0A5S3Z896"/>
<dbReference type="NCBIfam" id="TIGR00217">
    <property type="entry name" value="malQ"/>
    <property type="match status" value="1"/>
</dbReference>
<evidence type="ECO:0000256" key="3">
    <source>
        <dbReference type="ARBA" id="ARBA00012560"/>
    </source>
</evidence>